<gene>
    <name evidence="2" type="primary">infB_92</name>
    <name evidence="2" type="ORF">CM83_43421</name>
</gene>
<feature type="non-terminal residue" evidence="2">
    <location>
        <position position="1"/>
    </location>
</feature>
<accession>A0A0A9YJD6</accession>
<name>A0A0A9YJD6_LYGHE</name>
<keyword evidence="2" id="KW-0396">Initiation factor</keyword>
<organism evidence="2">
    <name type="scientific">Lygus hesperus</name>
    <name type="common">Western plant bug</name>
    <dbReference type="NCBI Taxonomy" id="30085"/>
    <lineage>
        <taxon>Eukaryota</taxon>
        <taxon>Metazoa</taxon>
        <taxon>Ecdysozoa</taxon>
        <taxon>Arthropoda</taxon>
        <taxon>Hexapoda</taxon>
        <taxon>Insecta</taxon>
        <taxon>Pterygota</taxon>
        <taxon>Neoptera</taxon>
        <taxon>Paraneoptera</taxon>
        <taxon>Hemiptera</taxon>
        <taxon>Heteroptera</taxon>
        <taxon>Panheteroptera</taxon>
        <taxon>Cimicomorpha</taxon>
        <taxon>Miridae</taxon>
        <taxon>Mirini</taxon>
        <taxon>Lygus</taxon>
    </lineage>
</organism>
<keyword evidence="2" id="KW-0648">Protein biosynthesis</keyword>
<evidence type="ECO:0000313" key="2">
    <source>
        <dbReference type="EMBL" id="JAG32314.1"/>
    </source>
</evidence>
<sequence length="259" mass="28682">GFSSDPVRKLGISRTCPSLLFVRSPILIEEMLKLSLFLLVVAVLLCECDSFQISQQPLYPPSLPNLHFSKRMKKEIIQSEICMGRRCAALPQPHKSNPNYFISSVVLSLIGLAIHLTVKHERDREAGKSKGSVRPSAGAFRRTAHSTSIACSSLSPSPVPRPKRRRSAQNRPGPAQVGSQVPWDRMAKQSDYEVCLSLHPSPLPSEGSYYNRSMSSSSSSSTSGLFHCAPPRRWRGNSRLNLATSPEVVPNEVDLYYHL</sequence>
<dbReference type="AlphaFoldDB" id="A0A0A9YJD6"/>
<reference evidence="2" key="1">
    <citation type="journal article" date="2014" name="PLoS ONE">
        <title>Transcriptome-Based Identification of ABC Transporters in the Western Tarnished Plant Bug Lygus hesperus.</title>
        <authorList>
            <person name="Hull J.J."/>
            <person name="Chaney K."/>
            <person name="Geib S.M."/>
            <person name="Fabrick J.A."/>
            <person name="Brent C.S."/>
            <person name="Walsh D."/>
            <person name="Lavine L.C."/>
        </authorList>
    </citation>
    <scope>NUCLEOTIDE SEQUENCE</scope>
</reference>
<feature type="region of interest" description="Disordered" evidence="1">
    <location>
        <begin position="121"/>
        <end position="183"/>
    </location>
</feature>
<protein>
    <submittedName>
        <fullName evidence="2">Translation initiation factor IF-2</fullName>
    </submittedName>
</protein>
<dbReference type="EMBL" id="GBHO01011290">
    <property type="protein sequence ID" value="JAG32314.1"/>
    <property type="molecule type" value="Transcribed_RNA"/>
</dbReference>
<proteinExistence type="predicted"/>
<reference evidence="2" key="2">
    <citation type="submission" date="2014-07" db="EMBL/GenBank/DDBJ databases">
        <authorList>
            <person name="Hull J."/>
        </authorList>
    </citation>
    <scope>NUCLEOTIDE SEQUENCE</scope>
</reference>
<evidence type="ECO:0000256" key="1">
    <source>
        <dbReference type="SAM" id="MobiDB-lite"/>
    </source>
</evidence>
<dbReference type="GO" id="GO:0003743">
    <property type="term" value="F:translation initiation factor activity"/>
    <property type="evidence" value="ECO:0007669"/>
    <property type="project" value="UniProtKB-KW"/>
</dbReference>